<evidence type="ECO:0000313" key="1">
    <source>
        <dbReference type="EMBL" id="KAF0434023.1"/>
    </source>
</evidence>
<sequence length="129" mass="15172">MKEKLNQQAQRENIKEYCFVSEINRLKEEINQQAQREFLLCNTNAAFLVLNEQLNKKLIDKDALIKKFADQFKKQNDEIICLGQTCKYLGAELDKMTLPSDLEKQAYLDAMLPSELEKHILTKMYNIRL</sequence>
<dbReference type="OrthoDB" id="10481866at2759"/>
<dbReference type="AlphaFoldDB" id="A0A8H4A6I7"/>
<gene>
    <name evidence="1" type="ORF">F8M41_004945</name>
</gene>
<dbReference type="Proteomes" id="UP000439903">
    <property type="component" value="Unassembled WGS sequence"/>
</dbReference>
<keyword evidence="2" id="KW-1185">Reference proteome</keyword>
<evidence type="ECO:0000313" key="2">
    <source>
        <dbReference type="Proteomes" id="UP000439903"/>
    </source>
</evidence>
<dbReference type="EMBL" id="WTPW01001460">
    <property type="protein sequence ID" value="KAF0434023.1"/>
    <property type="molecule type" value="Genomic_DNA"/>
</dbReference>
<comment type="caution">
    <text evidence="1">The sequence shown here is derived from an EMBL/GenBank/DDBJ whole genome shotgun (WGS) entry which is preliminary data.</text>
</comment>
<protein>
    <submittedName>
        <fullName evidence="1">Uncharacterized protein</fullName>
    </submittedName>
</protein>
<proteinExistence type="predicted"/>
<organism evidence="1 2">
    <name type="scientific">Gigaspora margarita</name>
    <dbReference type="NCBI Taxonomy" id="4874"/>
    <lineage>
        <taxon>Eukaryota</taxon>
        <taxon>Fungi</taxon>
        <taxon>Fungi incertae sedis</taxon>
        <taxon>Mucoromycota</taxon>
        <taxon>Glomeromycotina</taxon>
        <taxon>Glomeromycetes</taxon>
        <taxon>Diversisporales</taxon>
        <taxon>Gigasporaceae</taxon>
        <taxon>Gigaspora</taxon>
    </lineage>
</organism>
<name>A0A8H4A6I7_GIGMA</name>
<reference evidence="1 2" key="1">
    <citation type="journal article" date="2019" name="Environ. Microbiol.">
        <title>At the nexus of three kingdoms: the genome of the mycorrhizal fungus Gigaspora margarita provides insights into plant, endobacterial and fungal interactions.</title>
        <authorList>
            <person name="Venice F."/>
            <person name="Ghignone S."/>
            <person name="Salvioli di Fossalunga A."/>
            <person name="Amselem J."/>
            <person name="Novero M."/>
            <person name="Xianan X."/>
            <person name="Sedzielewska Toro K."/>
            <person name="Morin E."/>
            <person name="Lipzen A."/>
            <person name="Grigoriev I.V."/>
            <person name="Henrissat B."/>
            <person name="Martin F.M."/>
            <person name="Bonfante P."/>
        </authorList>
    </citation>
    <scope>NUCLEOTIDE SEQUENCE [LARGE SCALE GENOMIC DNA]</scope>
    <source>
        <strain evidence="1 2">BEG34</strain>
    </source>
</reference>
<accession>A0A8H4A6I7</accession>